<accession>A0A2G1VYK8</accession>
<dbReference type="AlphaFoldDB" id="A0A2G1VYK8"/>
<dbReference type="EMBL" id="NIZW01000037">
    <property type="protein sequence ID" value="PHQ31876.1"/>
    <property type="molecule type" value="Genomic_DNA"/>
</dbReference>
<name>A0A2G1VYK8_9BACT</name>
<keyword evidence="1" id="KW-0732">Signal</keyword>
<keyword evidence="3" id="KW-1185">Reference proteome</keyword>
<feature type="chain" id="PRO_5013652764" evidence="1">
    <location>
        <begin position="29"/>
        <end position="1092"/>
    </location>
</feature>
<feature type="signal peptide" evidence="1">
    <location>
        <begin position="1"/>
        <end position="28"/>
    </location>
</feature>
<evidence type="ECO:0000256" key="1">
    <source>
        <dbReference type="SAM" id="SignalP"/>
    </source>
</evidence>
<organism evidence="2 3">
    <name type="scientific">Rhodopirellula bahusiensis</name>
    <dbReference type="NCBI Taxonomy" id="2014065"/>
    <lineage>
        <taxon>Bacteria</taxon>
        <taxon>Pseudomonadati</taxon>
        <taxon>Planctomycetota</taxon>
        <taxon>Planctomycetia</taxon>
        <taxon>Pirellulales</taxon>
        <taxon>Pirellulaceae</taxon>
        <taxon>Rhodopirellula</taxon>
    </lineage>
</organism>
<reference evidence="2 3" key="1">
    <citation type="submission" date="2017-06" db="EMBL/GenBank/DDBJ databases">
        <title>Description of Rhodopirellula bahusiensis sp. nov.</title>
        <authorList>
            <person name="Kizina J."/>
            <person name="Harder J."/>
        </authorList>
    </citation>
    <scope>NUCLEOTIDE SEQUENCE [LARGE SCALE GENOMIC DNA]</scope>
    <source>
        <strain evidence="2 3">SWK21</strain>
    </source>
</reference>
<protein>
    <submittedName>
        <fullName evidence="2">Uncharacterized protein</fullName>
    </submittedName>
</protein>
<comment type="caution">
    <text evidence="2">The sequence shown here is derived from an EMBL/GenBank/DDBJ whole genome shotgun (WGS) entry which is preliminary data.</text>
</comment>
<dbReference type="Proteomes" id="UP000225740">
    <property type="component" value="Unassembled WGS sequence"/>
</dbReference>
<evidence type="ECO:0000313" key="2">
    <source>
        <dbReference type="EMBL" id="PHQ31876.1"/>
    </source>
</evidence>
<dbReference type="GeneID" id="90611863"/>
<gene>
    <name evidence="2" type="ORF">CEE69_28820</name>
</gene>
<sequence length="1092" mass="122116">MLIRSWLIPCLCGFAIVLSSSVATKASAQQEGQDAARAALEAGGLANRLGGNGQQPHPNLAYLDVAPPLAYLVARQAYFQGELTRAIAILNQLEREAAASSTARHLLGRVSIRTLLGECHLQAGDFTTAAEHYEFALQIIVANPRFLSGIQWGALTSPTREPASERILEMVPSTDRPNSLVPRIQLVRTELDLWPSARNVPLLWVRRYLMAGVPADHWEVSPDVPDEFDQLRGLDVAETLRQLALSSYRLRWLRGRTAVLQDRVGEQLLAATVPPGVLGTEERFHAAGTLVAASRVALRYHAGDDSETQLVDPLDEISGGVHALTPISRLTRMRSLRNRWWRNRQIARGVVPSREGQPAVVLPSTQDLNAFIETAISTSEIAFALAQFQLAVDCFSLSLDELARWDDIGELATQVEHRLVARSEFFRTDAPFIAYQLRVLAARAALLSGRPGDTRRHLTLADRYRQSRRLDLPRSAAFARWLQLQIDASQSIAIARLDPEGDEAVNFQTFEEIGRRNLRWNELLGQCRDFARGVQSNDQGVGQRSITHPIAYRFSRIRDDVREQTMAATRSRRYQSHWRESTAGEDLSEFDQFCFELDRGTWTGLGVELAVEAGEEERIALRMDEHQSVQARSVFNELPLATDLRCVLRQVLRGEGRLLEDFLPHQEDLQEALQALEPSMLINPKVLGFDAAILHERFQAQLNLLALRQPPLRRVEPPPVILRDERPDWSKLPDEVAIVSFHVDGDDVTGVLVHGNQASHWRVRDGGELRQQCELWLATILRLPTTVDEILDQRSRLSAQQLELELAQRLFPPLCGIDHPEIRSIIVVPDGFLWQLPFEQLVIRHDADNKSERWEDEYAVAYAHTLGTAVAMATTPSPADSPEESNPVVLWNADPSRSSTSLSEEVPTTLTAGQAGTWGDSMWWGDVSRNLLVRPDSATPLSSIEDGAAPRRVLPADQRHMRAGKTGMKNWVDLSSKSPTFGKVSRVLRPEIQEHLFTQASRLHAAGIENLVMHRLPGTRESSELLADELWMELGRVPFLEAWGRSSEILRKSEFAFPTWVNSVPLKDAAGGLPGNHPLVQRSYIHLPFSGL</sequence>
<dbReference type="OrthoDB" id="222824at2"/>
<proteinExistence type="predicted"/>
<evidence type="ECO:0000313" key="3">
    <source>
        <dbReference type="Proteomes" id="UP000225740"/>
    </source>
</evidence>
<dbReference type="RefSeq" id="WP_099264039.1">
    <property type="nucleotide sequence ID" value="NZ_NIZW01000037.1"/>
</dbReference>